<evidence type="ECO:0000313" key="2">
    <source>
        <dbReference type="Proteomes" id="UP000321933"/>
    </source>
</evidence>
<sequence length="235" mass="24813">MHTSIALSAPAPGASPAVLETNHGLPELRVFDRAGAGRDQLEHYIGGVFAAAYGAAVSGFMPLLAGLYGGAEPEAALGLRSAARQSLFCEQYLERPVEHFTRSLYGVTVRRSQVMELGNLAVSRGGHSGILYLLVACALRAADVDFLLFAGNKAVRRSIARCGFSPRPIQAARPECLPDGGRCWGSYYASEPVVMLADIRRIVRQAGTQPGMVALMAHYAGAIDSLAAAVAREAA</sequence>
<reference evidence="1 2" key="1">
    <citation type="submission" date="2019-08" db="EMBL/GenBank/DDBJ databases">
        <title>Parahaliea maris sp. nov., isolated from the surface seawater.</title>
        <authorList>
            <person name="Liu Y."/>
        </authorList>
    </citation>
    <scope>NUCLEOTIDE SEQUENCE [LARGE SCALE GENOMIC DNA]</scope>
    <source>
        <strain evidence="1 2">S2-26</strain>
    </source>
</reference>
<evidence type="ECO:0008006" key="3">
    <source>
        <dbReference type="Google" id="ProtNLM"/>
    </source>
</evidence>
<organism evidence="1 2">
    <name type="scientific">Parahaliea aestuarii</name>
    <dbReference type="NCBI Taxonomy" id="1852021"/>
    <lineage>
        <taxon>Bacteria</taxon>
        <taxon>Pseudomonadati</taxon>
        <taxon>Pseudomonadota</taxon>
        <taxon>Gammaproteobacteria</taxon>
        <taxon>Cellvibrionales</taxon>
        <taxon>Halieaceae</taxon>
        <taxon>Parahaliea</taxon>
    </lineage>
</organism>
<dbReference type="Pfam" id="PF12261">
    <property type="entry name" value="T_hemolysin"/>
    <property type="match status" value="1"/>
</dbReference>
<keyword evidence="2" id="KW-1185">Reference proteome</keyword>
<proteinExistence type="predicted"/>
<dbReference type="EMBL" id="VRYZ01000001">
    <property type="protein sequence ID" value="TXS94546.1"/>
    <property type="molecule type" value="Genomic_DNA"/>
</dbReference>
<name>A0A5C9A1E3_9GAMM</name>
<dbReference type="InterPro" id="IPR022050">
    <property type="entry name" value="T_hemolysin"/>
</dbReference>
<protein>
    <recommendedName>
        <fullName evidence="3">Thermostable hemolysin</fullName>
    </recommendedName>
</protein>
<dbReference type="OrthoDB" id="7432757at2"/>
<gene>
    <name evidence="1" type="ORF">FVW59_01080</name>
</gene>
<dbReference type="Proteomes" id="UP000321933">
    <property type="component" value="Unassembled WGS sequence"/>
</dbReference>
<evidence type="ECO:0000313" key="1">
    <source>
        <dbReference type="EMBL" id="TXS94546.1"/>
    </source>
</evidence>
<comment type="caution">
    <text evidence="1">The sequence shown here is derived from an EMBL/GenBank/DDBJ whole genome shotgun (WGS) entry which is preliminary data.</text>
</comment>
<accession>A0A5C9A1E3</accession>
<dbReference type="AlphaFoldDB" id="A0A5C9A1E3"/>